<dbReference type="PANTHER" id="PTHR44395">
    <property type="match status" value="1"/>
</dbReference>
<organism evidence="3 4">
    <name type="scientific">Geojedonia litorea</name>
    <dbReference type="NCBI Taxonomy" id="1268269"/>
    <lineage>
        <taxon>Bacteria</taxon>
        <taxon>Pseudomonadati</taxon>
        <taxon>Bacteroidota</taxon>
        <taxon>Flavobacteriia</taxon>
        <taxon>Flavobacteriales</taxon>
        <taxon>Flavobacteriaceae</taxon>
        <taxon>Geojedonia</taxon>
    </lineage>
</organism>
<dbReference type="Gene3D" id="1.25.40.10">
    <property type="entry name" value="Tetratricopeptide repeat domain"/>
    <property type="match status" value="2"/>
</dbReference>
<feature type="repeat" description="TPR" evidence="1">
    <location>
        <begin position="295"/>
        <end position="328"/>
    </location>
</feature>
<dbReference type="EMBL" id="JBHSGP010000024">
    <property type="protein sequence ID" value="MFC4723626.1"/>
    <property type="molecule type" value="Genomic_DNA"/>
</dbReference>
<proteinExistence type="predicted"/>
<evidence type="ECO:0000256" key="1">
    <source>
        <dbReference type="PROSITE-ProRule" id="PRU00339"/>
    </source>
</evidence>
<dbReference type="Proteomes" id="UP001595953">
    <property type="component" value="Unassembled WGS sequence"/>
</dbReference>
<dbReference type="InterPro" id="IPR019734">
    <property type="entry name" value="TPR_rpt"/>
</dbReference>
<comment type="caution">
    <text evidence="3">The sequence shown here is derived from an EMBL/GenBank/DDBJ whole genome shotgun (WGS) entry which is preliminary data.</text>
</comment>
<evidence type="ECO:0000256" key="2">
    <source>
        <dbReference type="SAM" id="SignalP"/>
    </source>
</evidence>
<feature type="chain" id="PRO_5046910520" evidence="2">
    <location>
        <begin position="20"/>
        <end position="424"/>
    </location>
</feature>
<dbReference type="Pfam" id="PF14559">
    <property type="entry name" value="TPR_19"/>
    <property type="match status" value="1"/>
</dbReference>
<keyword evidence="2" id="KW-0732">Signal</keyword>
<keyword evidence="4" id="KW-1185">Reference proteome</keyword>
<evidence type="ECO:0000313" key="4">
    <source>
        <dbReference type="Proteomes" id="UP001595953"/>
    </source>
</evidence>
<dbReference type="PROSITE" id="PS50005">
    <property type="entry name" value="TPR"/>
    <property type="match status" value="2"/>
</dbReference>
<dbReference type="SUPFAM" id="SSF48452">
    <property type="entry name" value="TPR-like"/>
    <property type="match status" value="2"/>
</dbReference>
<dbReference type="PROSITE" id="PS50293">
    <property type="entry name" value="TPR_REGION"/>
    <property type="match status" value="1"/>
</dbReference>
<dbReference type="InterPro" id="IPR011990">
    <property type="entry name" value="TPR-like_helical_dom_sf"/>
</dbReference>
<feature type="repeat" description="TPR" evidence="1">
    <location>
        <begin position="227"/>
        <end position="260"/>
    </location>
</feature>
<reference evidence="4" key="1">
    <citation type="journal article" date="2019" name="Int. J. Syst. Evol. Microbiol.">
        <title>The Global Catalogue of Microorganisms (GCM) 10K type strain sequencing project: providing services to taxonomists for standard genome sequencing and annotation.</title>
        <authorList>
            <consortium name="The Broad Institute Genomics Platform"/>
            <consortium name="The Broad Institute Genome Sequencing Center for Infectious Disease"/>
            <person name="Wu L."/>
            <person name="Ma J."/>
        </authorList>
    </citation>
    <scope>NUCLEOTIDE SEQUENCE [LARGE SCALE GENOMIC DNA]</scope>
    <source>
        <strain evidence="4">CCUG 63682</strain>
    </source>
</reference>
<gene>
    <name evidence="3" type="ORF">ACFO5O_14955</name>
</gene>
<feature type="signal peptide" evidence="2">
    <location>
        <begin position="1"/>
        <end position="19"/>
    </location>
</feature>
<sequence>MKKRLIIALALMVSGFSFAQKDEIKTAEKALKDNNFAEAKSALNAAQSLIGSADEKTQAKYYFLKGQALYANGAGSNADIDAAIESFTKVKKIEADSGKEKYSSEVDEIKTQMLSNFLTKGQTALEQKQYLKSSDHFEKAYRMSLKDTVYLYYAASTAVSAQDYDKSLGLYEELKALGFTGIEMEYTAVNKETNEEENFTNKSMRDIAMKSGDYIKPQDKKSESKASEIMKNIALIYVSKGDNEKAISAIKDARQQDPDDLNLLITEANVHLKLGNRDEFKVLMEEATTKDPDNAELQYNLGVIAAEGGDNEAAKKYYARAIELNPEYADAQNNMAVLILAKDEEIIEKMNALGNSAADNKKYDEYKAARLDLYRDAIPYLEKAYKIKPNVSTAKTLMNIYSAIGDTVKFKEMKAKVEALENGN</sequence>
<dbReference type="SMART" id="SM00028">
    <property type="entry name" value="TPR"/>
    <property type="match status" value="3"/>
</dbReference>
<dbReference type="PANTHER" id="PTHR44395:SF1">
    <property type="entry name" value="PROTEIN O-MANNOSYL-TRANSFERASE TMTC3"/>
    <property type="match status" value="1"/>
</dbReference>
<protein>
    <submittedName>
        <fullName evidence="3">Tetratricopeptide repeat protein</fullName>
    </submittedName>
</protein>
<accession>A0ABV9N8Q2</accession>
<dbReference type="RefSeq" id="WP_387965240.1">
    <property type="nucleotide sequence ID" value="NZ_JBHSGP010000024.1"/>
</dbReference>
<name>A0ABV9N8Q2_9FLAO</name>
<keyword evidence="1" id="KW-0802">TPR repeat</keyword>
<evidence type="ECO:0000313" key="3">
    <source>
        <dbReference type="EMBL" id="MFC4723626.1"/>
    </source>
</evidence>